<sequence length="709" mass="77377">MTADKETWRNLAEGELRNRKLEDLTWQTLEGIPVQPLYTAEDLEGLAHLDSIPGQAPYTRGVKATMYAGRPWTIRQYAGFSTAEESNAFYRRGLAAGQQGVSVAFDLATHRGYDSDHPRVEGDVGKAGVAIDSVEDMKILFDGIPLDKVSVSMTMNGAVIPVLASFIVAGEEQGHDKSVLSGTIQNDILKEFMVRNTYIYPPEASMRIVADIIEYTSEQMPKFNSISISGYHMQEAGANLVQELAFTIADGREYVRTAIARGMDVDKFAGRLSFFFAIGMNFFMEAAKLRAARLLWSRVMEEFEPKNPKSSMLRTHCQTSGVSLQEQDPYNNVIRTAYEAMSAVLGGTQSLHTNALDEAIALPTDFSARIARNTQLILQEETGVINVVDPLAGSYYVEKLTHDLAEAAWKLIEEVEELGGMTKAVASGMPKLRIEEAAARRQANIDRGTEVVVGVNKYRKDKEDPIDILDVDNVAVRDSQIKRLEKIRAARDEDACRAALAEVTRVAREGGNLLEAAVEAARVRASVGEISMAMEDEFGRHRAEVKTLAGVYGAAYEGDQGFSEIQKAVEQFAEEEGRRPRMLVVKMGQDGHDRGAKVIATAFADIGFDVDVGPLFQTPAEAAQDAVDNDVHVIGISSQAAGHKTLAPQLVKALKEAGAEDILVICGGVIPQQDYKFLQDAGVKAIFGPGTNIPSAAQDILKLIRAARG</sequence>
<dbReference type="InterPro" id="IPR036724">
    <property type="entry name" value="Cobalamin-bd_sf"/>
</dbReference>
<dbReference type="CDD" id="cd03679">
    <property type="entry name" value="MM_CoA_mutase_alpha_like"/>
    <property type="match status" value="1"/>
</dbReference>
<evidence type="ECO:0000256" key="4">
    <source>
        <dbReference type="ARBA" id="ARBA00022628"/>
    </source>
</evidence>
<dbReference type="Pfam" id="PF02310">
    <property type="entry name" value="B12-binding"/>
    <property type="match status" value="1"/>
</dbReference>
<dbReference type="EC" id="5.4.99.2" evidence="3"/>
<dbReference type="PROSITE" id="PS51332">
    <property type="entry name" value="B12_BINDING"/>
    <property type="match status" value="1"/>
</dbReference>
<dbReference type="CDD" id="cd02071">
    <property type="entry name" value="MM_CoA_mut_B12_BD"/>
    <property type="match status" value="1"/>
</dbReference>
<dbReference type="NCBIfam" id="NF006944">
    <property type="entry name" value="PRK09426.1"/>
    <property type="match status" value="1"/>
</dbReference>
<evidence type="ECO:0000256" key="6">
    <source>
        <dbReference type="ARBA" id="ARBA00023235"/>
    </source>
</evidence>
<keyword evidence="5" id="KW-0479">Metal-binding</keyword>
<evidence type="ECO:0000313" key="9">
    <source>
        <dbReference type="EMBL" id="MFD2739042.1"/>
    </source>
</evidence>
<dbReference type="Gene3D" id="3.20.20.240">
    <property type="entry name" value="Methylmalonyl-CoA mutase"/>
    <property type="match status" value="1"/>
</dbReference>
<accession>A0ABW5U0Q1</accession>
<dbReference type="EMBL" id="JBHUMP010000003">
    <property type="protein sequence ID" value="MFD2739042.1"/>
    <property type="molecule type" value="Genomic_DNA"/>
</dbReference>
<comment type="caution">
    <text evidence="9">The sequence shown here is derived from an EMBL/GenBank/DDBJ whole genome shotgun (WGS) entry which is preliminary data.</text>
</comment>
<dbReference type="RefSeq" id="WP_386372287.1">
    <property type="nucleotide sequence ID" value="NZ_JBHUMP010000003.1"/>
</dbReference>
<dbReference type="PANTHER" id="PTHR48101">
    <property type="entry name" value="METHYLMALONYL-COA MUTASE, MITOCHONDRIAL-RELATED"/>
    <property type="match status" value="1"/>
</dbReference>
<dbReference type="NCBIfam" id="TIGR00640">
    <property type="entry name" value="acid_CoA_mut_C"/>
    <property type="match status" value="1"/>
</dbReference>
<keyword evidence="4" id="KW-0846">Cobalamin</keyword>
<dbReference type="PANTHER" id="PTHR48101:SF4">
    <property type="entry name" value="METHYLMALONYL-COA MUTASE, MITOCHONDRIAL"/>
    <property type="match status" value="1"/>
</dbReference>
<evidence type="ECO:0000256" key="1">
    <source>
        <dbReference type="ARBA" id="ARBA00001922"/>
    </source>
</evidence>
<dbReference type="InterPro" id="IPR058549">
    <property type="entry name" value="MeMalonylCoA_mutase_a/b_site"/>
</dbReference>
<evidence type="ECO:0000256" key="7">
    <source>
        <dbReference type="ARBA" id="ARBA00023285"/>
    </source>
</evidence>
<dbReference type="InterPro" id="IPR016176">
    <property type="entry name" value="Cbl-dep_enz_cat"/>
</dbReference>
<proteinExistence type="inferred from homology"/>
<gene>
    <name evidence="9" type="primary">scpA</name>
    <name evidence="9" type="ORF">ACFSUD_05645</name>
</gene>
<evidence type="ECO:0000256" key="3">
    <source>
        <dbReference type="ARBA" id="ARBA00012398"/>
    </source>
</evidence>
<comment type="cofactor">
    <cofactor evidence="1">
        <name>adenosylcob(III)alamin</name>
        <dbReference type="ChEBI" id="CHEBI:18408"/>
    </cofactor>
</comment>
<feature type="domain" description="B12-binding" evidence="8">
    <location>
        <begin position="579"/>
        <end position="709"/>
    </location>
</feature>
<protein>
    <recommendedName>
        <fullName evidence="3">methylmalonyl-CoA mutase</fullName>
        <ecNumber evidence="3">5.4.99.2</ecNumber>
    </recommendedName>
</protein>
<dbReference type="InterPro" id="IPR006158">
    <property type="entry name" value="Cobalamin-bd"/>
</dbReference>
<comment type="similarity">
    <text evidence="2">Belongs to the methylmalonyl-CoA mutase family.</text>
</comment>
<keyword evidence="6 9" id="KW-0413">Isomerase</keyword>
<name>A0ABW5U0Q1_9RHOB</name>
<dbReference type="GO" id="GO:0004494">
    <property type="term" value="F:methylmalonyl-CoA mutase activity"/>
    <property type="evidence" value="ECO:0007669"/>
    <property type="project" value="UniProtKB-EC"/>
</dbReference>
<dbReference type="PROSITE" id="PS00544">
    <property type="entry name" value="METMALONYL_COA_MUTASE"/>
    <property type="match status" value="1"/>
</dbReference>
<evidence type="ECO:0000256" key="2">
    <source>
        <dbReference type="ARBA" id="ARBA00008465"/>
    </source>
</evidence>
<evidence type="ECO:0000313" key="10">
    <source>
        <dbReference type="Proteomes" id="UP001597474"/>
    </source>
</evidence>
<dbReference type="InterPro" id="IPR006099">
    <property type="entry name" value="MeMalonylCoA_mutase_a/b_cat"/>
</dbReference>
<dbReference type="InterPro" id="IPR006159">
    <property type="entry name" value="Acid_CoA_mut_C"/>
</dbReference>
<keyword evidence="7" id="KW-0170">Cobalt</keyword>
<reference evidence="10" key="1">
    <citation type="journal article" date="2019" name="Int. J. Syst. Evol. Microbiol.">
        <title>The Global Catalogue of Microorganisms (GCM) 10K type strain sequencing project: providing services to taxonomists for standard genome sequencing and annotation.</title>
        <authorList>
            <consortium name="The Broad Institute Genomics Platform"/>
            <consortium name="The Broad Institute Genome Sequencing Center for Infectious Disease"/>
            <person name="Wu L."/>
            <person name="Ma J."/>
        </authorList>
    </citation>
    <scope>NUCLEOTIDE SEQUENCE [LARGE SCALE GENOMIC DNA]</scope>
    <source>
        <strain evidence="10">TISTR 2562</strain>
    </source>
</reference>
<dbReference type="NCBIfam" id="TIGR00641">
    <property type="entry name" value="acid_CoA_mut_N"/>
    <property type="match status" value="1"/>
</dbReference>
<dbReference type="InterPro" id="IPR006098">
    <property type="entry name" value="MMCoA_mutase_a_cat"/>
</dbReference>
<dbReference type="SUPFAM" id="SSF52242">
    <property type="entry name" value="Cobalamin (vitamin B12)-binding domain"/>
    <property type="match status" value="1"/>
</dbReference>
<dbReference type="Pfam" id="PF01642">
    <property type="entry name" value="MM_CoA_mutase"/>
    <property type="match status" value="1"/>
</dbReference>
<keyword evidence="10" id="KW-1185">Reference proteome</keyword>
<evidence type="ECO:0000259" key="8">
    <source>
        <dbReference type="PROSITE" id="PS51332"/>
    </source>
</evidence>
<dbReference type="Gene3D" id="3.40.50.280">
    <property type="entry name" value="Cobalamin-binding domain"/>
    <property type="match status" value="1"/>
</dbReference>
<dbReference type="Proteomes" id="UP001597474">
    <property type="component" value="Unassembled WGS sequence"/>
</dbReference>
<organism evidence="9 10">
    <name type="scientific">Sulfitobacter aestuarii</name>
    <dbReference type="NCBI Taxonomy" id="2161676"/>
    <lineage>
        <taxon>Bacteria</taxon>
        <taxon>Pseudomonadati</taxon>
        <taxon>Pseudomonadota</taxon>
        <taxon>Alphaproteobacteria</taxon>
        <taxon>Rhodobacterales</taxon>
        <taxon>Roseobacteraceae</taxon>
        <taxon>Sulfitobacter</taxon>
    </lineage>
</organism>
<evidence type="ECO:0000256" key="5">
    <source>
        <dbReference type="ARBA" id="ARBA00022723"/>
    </source>
</evidence>
<dbReference type="SUPFAM" id="SSF51703">
    <property type="entry name" value="Cobalamin (vitamin B12)-dependent enzymes"/>
    <property type="match status" value="1"/>
</dbReference>